<dbReference type="SUPFAM" id="SSF53448">
    <property type="entry name" value="Nucleotide-diphospho-sugar transferases"/>
    <property type="match status" value="1"/>
</dbReference>
<keyword evidence="2" id="KW-1185">Reference proteome</keyword>
<evidence type="ECO:0000313" key="1">
    <source>
        <dbReference type="EMBL" id="SDR28953.1"/>
    </source>
</evidence>
<organism evidence="1 2">
    <name type="scientific">Thermostaphylospora chromogena</name>
    <dbReference type="NCBI Taxonomy" id="35622"/>
    <lineage>
        <taxon>Bacteria</taxon>
        <taxon>Bacillati</taxon>
        <taxon>Actinomycetota</taxon>
        <taxon>Actinomycetes</taxon>
        <taxon>Streptosporangiales</taxon>
        <taxon>Thermomonosporaceae</taxon>
        <taxon>Thermostaphylospora</taxon>
    </lineage>
</organism>
<dbReference type="InterPro" id="IPR029044">
    <property type="entry name" value="Nucleotide-diphossugar_trans"/>
</dbReference>
<dbReference type="Proteomes" id="UP000217103">
    <property type="component" value="Unassembled WGS sequence"/>
</dbReference>
<dbReference type="OrthoDB" id="3211607at2"/>
<accession>A0A1H1HU76</accession>
<dbReference type="RefSeq" id="WP_131815613.1">
    <property type="nucleotide sequence ID" value="NZ_FNKK01000002.1"/>
</dbReference>
<dbReference type="EMBL" id="FNKK01000002">
    <property type="protein sequence ID" value="SDR28953.1"/>
    <property type="molecule type" value="Genomic_DNA"/>
</dbReference>
<gene>
    <name evidence="1" type="ORF">SAMN04489764_4827</name>
</gene>
<evidence type="ECO:0008006" key="3">
    <source>
        <dbReference type="Google" id="ProtNLM"/>
    </source>
</evidence>
<protein>
    <recommendedName>
        <fullName evidence="3">Glycosyl transferase family 2</fullName>
    </recommendedName>
</protein>
<reference evidence="1 2" key="1">
    <citation type="submission" date="2016-10" db="EMBL/GenBank/DDBJ databases">
        <authorList>
            <person name="de Groot N.N."/>
        </authorList>
    </citation>
    <scope>NUCLEOTIDE SEQUENCE [LARGE SCALE GENOMIC DNA]</scope>
    <source>
        <strain evidence="1 2">DSM 43794</strain>
    </source>
</reference>
<dbReference type="AlphaFoldDB" id="A0A1H1HU76"/>
<evidence type="ECO:0000313" key="2">
    <source>
        <dbReference type="Proteomes" id="UP000217103"/>
    </source>
</evidence>
<proteinExistence type="predicted"/>
<sequence>MNEHPYHNGSHRHLLSTGADAKAADVDAIIVPTARPAGTLRHVIGLARHLGTKLVALCSRLSEAGEVRRIATEEGLTDVVPVDVPDASRLPLPDLATSKLLVGTEFERGTDLSLKRNLGLLLARMAGWRRVVFLDDDITVPDAEDLRRAVGLLEHYEVVGLSIEGFPDNSVVCHAHREAGGFQDTFIGGGALAVDPVRTTSFFPDIYNEDWFYLLNNRKLRPVTITGRAEQEPYDPFAHPERARAEELGDVLAEGIYFLLGKNKTVKSAKRVFWKDYLKRRRLFIEDVIQRVRREPETERRTRKLESLAAARDSLGLITPWLCEKYIKAWRKDRSRWRRYVATLHRSGVDEALDRLGLKAAPPEPCLSKRAEADIGSNADCSPVFSIST</sequence>
<name>A0A1H1HU76_9ACTN</name>